<evidence type="ECO:0000256" key="3">
    <source>
        <dbReference type="ARBA" id="ARBA00012374"/>
    </source>
</evidence>
<keyword evidence="7 13" id="KW-0378">Hydrolase</keyword>
<evidence type="ECO:0000256" key="9">
    <source>
        <dbReference type="ARBA" id="ARBA00023136"/>
    </source>
</evidence>
<evidence type="ECO:0000256" key="11">
    <source>
        <dbReference type="ARBA" id="ARBA00047594"/>
    </source>
</evidence>
<dbReference type="InterPro" id="IPR003824">
    <property type="entry name" value="UppP"/>
</dbReference>
<feature type="transmembrane region" description="Helical" evidence="12">
    <location>
        <begin position="75"/>
        <end position="94"/>
    </location>
</feature>
<dbReference type="GO" id="GO:0005886">
    <property type="term" value="C:plasma membrane"/>
    <property type="evidence" value="ECO:0007669"/>
    <property type="project" value="UniProtKB-SubCell"/>
</dbReference>
<proteinExistence type="inferred from homology"/>
<evidence type="ECO:0000256" key="6">
    <source>
        <dbReference type="ARBA" id="ARBA00022692"/>
    </source>
</evidence>
<keyword evidence="5" id="KW-1003">Cell membrane</keyword>
<organism evidence="13">
    <name type="scientific">human gut metagenome</name>
    <dbReference type="NCBI Taxonomy" id="408170"/>
    <lineage>
        <taxon>unclassified sequences</taxon>
        <taxon>metagenomes</taxon>
        <taxon>organismal metagenomes</taxon>
    </lineage>
</organism>
<accession>K1UDR2</accession>
<dbReference type="EC" id="3.6.1.27" evidence="3"/>
<reference evidence="13" key="1">
    <citation type="journal article" date="2013" name="Environ. Microbiol.">
        <title>Microbiota from the distal guts of lean and obese adolescents exhibit partial functional redundancy besides clear differences in community structure.</title>
        <authorList>
            <person name="Ferrer M."/>
            <person name="Ruiz A."/>
            <person name="Lanza F."/>
            <person name="Haange S.B."/>
            <person name="Oberbach A."/>
            <person name="Till H."/>
            <person name="Bargiela R."/>
            <person name="Campoy C."/>
            <person name="Segura M.T."/>
            <person name="Richter M."/>
            <person name="von Bergen M."/>
            <person name="Seifert J."/>
            <person name="Suarez A."/>
        </authorList>
    </citation>
    <scope>NUCLEOTIDE SEQUENCE</scope>
</reference>
<feature type="transmembrane region" description="Helical" evidence="12">
    <location>
        <begin position="42"/>
        <end position="63"/>
    </location>
</feature>
<evidence type="ECO:0000256" key="2">
    <source>
        <dbReference type="ARBA" id="ARBA00010621"/>
    </source>
</evidence>
<evidence type="ECO:0000256" key="4">
    <source>
        <dbReference type="ARBA" id="ARBA00021581"/>
    </source>
</evidence>
<evidence type="ECO:0000256" key="1">
    <source>
        <dbReference type="ARBA" id="ARBA00004651"/>
    </source>
</evidence>
<comment type="subcellular location">
    <subcellularLocation>
        <location evidence="1">Cell membrane</location>
        <topology evidence="1">Multi-pass membrane protein</topology>
    </subcellularLocation>
</comment>
<sequence length="96" mass="10852">MMCGVNKEYMVQYSFILGIPAIIAANISQTKDAIEIHQSIEVLPTVIGIITAMVVGVLCIKLLQWILKKDMFKYFGYYCIAIGIFTLACQIFKIHF</sequence>
<dbReference type="Pfam" id="PF02673">
    <property type="entry name" value="BacA"/>
    <property type="match status" value="1"/>
</dbReference>
<evidence type="ECO:0000256" key="8">
    <source>
        <dbReference type="ARBA" id="ARBA00022989"/>
    </source>
</evidence>
<keyword evidence="9 12" id="KW-0472">Membrane</keyword>
<gene>
    <name evidence="13" type="ORF">LEA_04723</name>
</gene>
<dbReference type="GO" id="GO:0050380">
    <property type="term" value="F:undecaprenyl-diphosphatase activity"/>
    <property type="evidence" value="ECO:0007669"/>
    <property type="project" value="UniProtKB-EC"/>
</dbReference>
<protein>
    <recommendedName>
        <fullName evidence="4">Undecaprenyl-diphosphatase</fullName>
        <ecNumber evidence="3">3.6.1.27</ecNumber>
    </recommendedName>
    <alternativeName>
        <fullName evidence="10">Undecaprenyl pyrophosphate phosphatase</fullName>
    </alternativeName>
</protein>
<name>K1UDR2_9ZZZZ</name>
<evidence type="ECO:0000256" key="10">
    <source>
        <dbReference type="ARBA" id="ARBA00032707"/>
    </source>
</evidence>
<keyword evidence="8 12" id="KW-1133">Transmembrane helix</keyword>
<comment type="similarity">
    <text evidence="2">Belongs to the UppP family.</text>
</comment>
<dbReference type="PANTHER" id="PTHR30622">
    <property type="entry name" value="UNDECAPRENYL-DIPHOSPHATASE"/>
    <property type="match status" value="1"/>
</dbReference>
<feature type="transmembrane region" description="Helical" evidence="12">
    <location>
        <begin position="12"/>
        <end position="30"/>
    </location>
</feature>
<evidence type="ECO:0000313" key="13">
    <source>
        <dbReference type="EMBL" id="EKC76405.1"/>
    </source>
</evidence>
<dbReference type="AlphaFoldDB" id="K1UDR2"/>
<keyword evidence="6 12" id="KW-0812">Transmembrane</keyword>
<comment type="caution">
    <text evidence="13">The sequence shown here is derived from an EMBL/GenBank/DDBJ whole genome shotgun (WGS) entry which is preliminary data.</text>
</comment>
<evidence type="ECO:0000256" key="12">
    <source>
        <dbReference type="SAM" id="Phobius"/>
    </source>
</evidence>
<dbReference type="EMBL" id="AJWY01003093">
    <property type="protein sequence ID" value="EKC76405.1"/>
    <property type="molecule type" value="Genomic_DNA"/>
</dbReference>
<evidence type="ECO:0000256" key="5">
    <source>
        <dbReference type="ARBA" id="ARBA00022475"/>
    </source>
</evidence>
<evidence type="ECO:0000256" key="7">
    <source>
        <dbReference type="ARBA" id="ARBA00022801"/>
    </source>
</evidence>
<dbReference type="PANTHER" id="PTHR30622:SF2">
    <property type="entry name" value="UNDECAPRENYL-DIPHOSPHATASE"/>
    <property type="match status" value="1"/>
</dbReference>
<comment type="catalytic activity">
    <reaction evidence="11">
        <text>di-trans,octa-cis-undecaprenyl diphosphate + H2O = di-trans,octa-cis-undecaprenyl phosphate + phosphate + H(+)</text>
        <dbReference type="Rhea" id="RHEA:28094"/>
        <dbReference type="ChEBI" id="CHEBI:15377"/>
        <dbReference type="ChEBI" id="CHEBI:15378"/>
        <dbReference type="ChEBI" id="CHEBI:43474"/>
        <dbReference type="ChEBI" id="CHEBI:58405"/>
        <dbReference type="ChEBI" id="CHEBI:60392"/>
        <dbReference type="EC" id="3.6.1.27"/>
    </reaction>
</comment>